<dbReference type="AlphaFoldDB" id="A0A9J5X6Z5"/>
<comment type="caution">
    <text evidence="1">The sequence shown here is derived from an EMBL/GenBank/DDBJ whole genome shotgun (WGS) entry which is preliminary data.</text>
</comment>
<sequence>MDYKNNSDFSLATSELSNPLSSSLFHRPKGYINTVPQQKRRFHASEFSHLLQIHSSVLSP</sequence>
<dbReference type="Proteomes" id="UP000824120">
    <property type="component" value="Chromosome 10"/>
</dbReference>
<dbReference type="EMBL" id="JACXVP010000010">
    <property type="protein sequence ID" value="KAG5583036.1"/>
    <property type="molecule type" value="Genomic_DNA"/>
</dbReference>
<reference evidence="1 2" key="1">
    <citation type="submission" date="2020-09" db="EMBL/GenBank/DDBJ databases">
        <title>De no assembly of potato wild relative species, Solanum commersonii.</title>
        <authorList>
            <person name="Cho K."/>
        </authorList>
    </citation>
    <scope>NUCLEOTIDE SEQUENCE [LARGE SCALE GENOMIC DNA]</scope>
    <source>
        <strain evidence="1">LZ3.2</strain>
        <tissue evidence="1">Leaf</tissue>
    </source>
</reference>
<accession>A0A9J5X6Z5</accession>
<protein>
    <submittedName>
        <fullName evidence="1">Uncharacterized protein</fullName>
    </submittedName>
</protein>
<name>A0A9J5X6Z5_SOLCO</name>
<evidence type="ECO:0000313" key="1">
    <source>
        <dbReference type="EMBL" id="KAG5583036.1"/>
    </source>
</evidence>
<evidence type="ECO:0000313" key="2">
    <source>
        <dbReference type="Proteomes" id="UP000824120"/>
    </source>
</evidence>
<keyword evidence="2" id="KW-1185">Reference proteome</keyword>
<gene>
    <name evidence="1" type="ORF">H5410_053663</name>
</gene>
<organism evidence="1 2">
    <name type="scientific">Solanum commersonii</name>
    <name type="common">Commerson's wild potato</name>
    <name type="synonym">Commerson's nightshade</name>
    <dbReference type="NCBI Taxonomy" id="4109"/>
    <lineage>
        <taxon>Eukaryota</taxon>
        <taxon>Viridiplantae</taxon>
        <taxon>Streptophyta</taxon>
        <taxon>Embryophyta</taxon>
        <taxon>Tracheophyta</taxon>
        <taxon>Spermatophyta</taxon>
        <taxon>Magnoliopsida</taxon>
        <taxon>eudicotyledons</taxon>
        <taxon>Gunneridae</taxon>
        <taxon>Pentapetalae</taxon>
        <taxon>asterids</taxon>
        <taxon>lamiids</taxon>
        <taxon>Solanales</taxon>
        <taxon>Solanaceae</taxon>
        <taxon>Solanoideae</taxon>
        <taxon>Solaneae</taxon>
        <taxon>Solanum</taxon>
    </lineage>
</organism>
<proteinExistence type="predicted"/>